<proteinExistence type="predicted"/>
<accession>A0AAW7WNG0</accession>
<name>A0AAW7WNG0_9BACE</name>
<evidence type="ECO:0000313" key="1">
    <source>
        <dbReference type="EMBL" id="MDO6357430.1"/>
    </source>
</evidence>
<reference evidence="1" key="1">
    <citation type="submission" date="2023-07" db="EMBL/GenBank/DDBJ databases">
        <title>Whole Genome Sequencing of Colonoscopy isolates.</title>
        <authorList>
            <person name="Surve S.V."/>
            <person name="Valls R.A."/>
            <person name="Barrak K.E."/>
            <person name="Gardner T.B."/>
            <person name="O'Toole G.A."/>
        </authorList>
    </citation>
    <scope>NUCLEOTIDE SEQUENCE</scope>
    <source>
        <strain evidence="1">GP0119</strain>
    </source>
</reference>
<dbReference type="AlphaFoldDB" id="A0AAW7WNG0"/>
<gene>
    <name evidence="1" type="ORF">Q4469_06985</name>
</gene>
<organism evidence="1 2">
    <name type="scientific">Bacteroides caccae</name>
    <dbReference type="NCBI Taxonomy" id="47678"/>
    <lineage>
        <taxon>Bacteria</taxon>
        <taxon>Pseudomonadati</taxon>
        <taxon>Bacteroidota</taxon>
        <taxon>Bacteroidia</taxon>
        <taxon>Bacteroidales</taxon>
        <taxon>Bacteroidaceae</taxon>
        <taxon>Bacteroides</taxon>
    </lineage>
</organism>
<dbReference type="EMBL" id="JAUONL010000004">
    <property type="protein sequence ID" value="MDO6357430.1"/>
    <property type="molecule type" value="Genomic_DNA"/>
</dbReference>
<evidence type="ECO:0000313" key="2">
    <source>
        <dbReference type="Proteomes" id="UP001170023"/>
    </source>
</evidence>
<comment type="caution">
    <text evidence="1">The sequence shown here is derived from an EMBL/GenBank/DDBJ whole genome shotgun (WGS) entry which is preliminary data.</text>
</comment>
<dbReference type="Proteomes" id="UP001170023">
    <property type="component" value="Unassembled WGS sequence"/>
</dbReference>
<protein>
    <submittedName>
        <fullName evidence="1">Uncharacterized protein</fullName>
    </submittedName>
</protein>
<sequence>MDKENIKMLREHIETYKKLRDESSVTTITFTTPEHCYGVEKNPEFIKPLLDTIIQVFETKLDIAIYGDVPIPLSESCEYKIAKKLEHAVNNYSFNPDRFAEAIPYMHRTLQQSIFRLIKSCICYMAKVDSGRIDDRNRASYEMCKVLIDTVNKYSLPHI</sequence>
<dbReference type="RefSeq" id="WP_303447348.1">
    <property type="nucleotide sequence ID" value="NZ_JAUONJ010000006.1"/>
</dbReference>